<evidence type="ECO:0000313" key="11">
    <source>
        <dbReference type="EMBL" id="KAE9286537.1"/>
    </source>
</evidence>
<organism evidence="2 12">
    <name type="scientific">Phytophthora fragariae</name>
    <dbReference type="NCBI Taxonomy" id="53985"/>
    <lineage>
        <taxon>Eukaryota</taxon>
        <taxon>Sar</taxon>
        <taxon>Stramenopiles</taxon>
        <taxon>Oomycota</taxon>
        <taxon>Peronosporomycetes</taxon>
        <taxon>Peronosporales</taxon>
        <taxon>Peronosporaceae</taxon>
        <taxon>Phytophthora</taxon>
    </lineage>
</organism>
<dbReference type="Proteomes" id="UP000429523">
    <property type="component" value="Unassembled WGS sequence"/>
</dbReference>
<dbReference type="EMBL" id="QXFZ01003776">
    <property type="protein sequence ID" value="KAE9067139.1"/>
    <property type="molecule type" value="Genomic_DNA"/>
</dbReference>
<evidence type="ECO:0000313" key="17">
    <source>
        <dbReference type="Proteomes" id="UP000441208"/>
    </source>
</evidence>
<dbReference type="Proteomes" id="UP000460718">
    <property type="component" value="Unassembled WGS sequence"/>
</dbReference>
<evidence type="ECO:0000313" key="19">
    <source>
        <dbReference type="Proteomes" id="UP000476176"/>
    </source>
</evidence>
<evidence type="ECO:0000313" key="21">
    <source>
        <dbReference type="Proteomes" id="UP000488956"/>
    </source>
</evidence>
<evidence type="ECO:0000313" key="10">
    <source>
        <dbReference type="EMBL" id="KAE9272727.1"/>
    </source>
</evidence>
<dbReference type="EMBL" id="QXFY01003299">
    <property type="protein sequence ID" value="KAE9286537.1"/>
    <property type="molecule type" value="Genomic_DNA"/>
</dbReference>
<dbReference type="AlphaFoldDB" id="A0A6A3DHC2"/>
<evidence type="ECO:0000313" key="16">
    <source>
        <dbReference type="Proteomes" id="UP000440732"/>
    </source>
</evidence>
<dbReference type="Proteomes" id="UP000437068">
    <property type="component" value="Unassembled WGS sequence"/>
</dbReference>
<evidence type="ECO:0000313" key="6">
    <source>
        <dbReference type="EMBL" id="KAE9147139.1"/>
    </source>
</evidence>
<dbReference type="EMBL" id="QXGB01003687">
    <property type="protein sequence ID" value="KAE9169454.1"/>
    <property type="molecule type" value="Genomic_DNA"/>
</dbReference>
<dbReference type="Proteomes" id="UP000440367">
    <property type="component" value="Unassembled WGS sequence"/>
</dbReference>
<comment type="caution">
    <text evidence="2">The sequence shown here is derived from an EMBL/GenBank/DDBJ whole genome shotgun (WGS) entry which is preliminary data.</text>
</comment>
<accession>A0A6A3DHC2</accession>
<dbReference type="EMBL" id="QXGE01003918">
    <property type="protein sequence ID" value="KAE9272727.1"/>
    <property type="molecule type" value="Genomic_DNA"/>
</dbReference>
<reference evidence="12 13" key="1">
    <citation type="submission" date="2018-08" db="EMBL/GenBank/DDBJ databases">
        <title>Genomic investigation of the strawberry pathogen Phytophthora fragariae indicates pathogenicity is determined by transcriptional variation in three key races.</title>
        <authorList>
            <person name="Adams T.M."/>
            <person name="Armitage A.D."/>
            <person name="Sobczyk M.K."/>
            <person name="Bates H.J."/>
            <person name="Dunwell J.M."/>
            <person name="Nellist C.F."/>
            <person name="Harrison R.J."/>
        </authorList>
    </citation>
    <scope>NUCLEOTIDE SEQUENCE [LARGE SCALE GENOMIC DNA]</scope>
    <source>
        <strain evidence="10 14">A4</strain>
        <strain evidence="8 15">BC-1</strain>
        <strain evidence="9 19">BC-23</strain>
        <strain evidence="7 13">NOV-27</strain>
        <strain evidence="6 16">NOV-5</strain>
        <strain evidence="4 17">NOV-71</strain>
        <strain evidence="11 20">NOV-77</strain>
        <strain evidence="2 12">NOV-9</strain>
        <strain evidence="5 21">ONT-3</strain>
        <strain evidence="3 18">SCRP245</strain>
    </source>
</reference>
<evidence type="ECO:0000313" key="15">
    <source>
        <dbReference type="Proteomes" id="UP000440367"/>
    </source>
</evidence>
<evidence type="ECO:0000313" key="18">
    <source>
        <dbReference type="Proteomes" id="UP000460718"/>
    </source>
</evidence>
<proteinExistence type="predicted"/>
<evidence type="ECO:0000313" key="4">
    <source>
        <dbReference type="EMBL" id="KAE9067139.1"/>
    </source>
</evidence>
<gene>
    <name evidence="10" type="ORF">PF001_g27813</name>
    <name evidence="8" type="ORF">PF002_g27858</name>
    <name evidence="9" type="ORF">PF004_g15756</name>
    <name evidence="7" type="ORF">PF005_g27962</name>
    <name evidence="6" type="ORF">PF006_g8158</name>
    <name evidence="4" type="ORF">PF007_g28187</name>
    <name evidence="11" type="ORF">PF008_g26639</name>
    <name evidence="2" type="ORF">PF009_g28531</name>
    <name evidence="5" type="ORF">PF010_g27480</name>
    <name evidence="3" type="ORF">PF011_g26961</name>
</gene>
<dbReference type="EMBL" id="QXFW01003737">
    <property type="protein sequence ID" value="KAE8969031.1"/>
    <property type="molecule type" value="Genomic_DNA"/>
</dbReference>
<dbReference type="EMBL" id="QXGC01001075">
    <property type="protein sequence ID" value="KAE9211977.1"/>
    <property type="molecule type" value="Genomic_DNA"/>
</dbReference>
<dbReference type="EMBL" id="QXGF01003614">
    <property type="protein sequence ID" value="KAE8921182.1"/>
    <property type="molecule type" value="Genomic_DNA"/>
</dbReference>
<dbReference type="Proteomes" id="UP000440732">
    <property type="component" value="Unassembled WGS sequence"/>
</dbReference>
<evidence type="ECO:0000313" key="5">
    <source>
        <dbReference type="EMBL" id="KAE9067383.1"/>
    </source>
</evidence>
<name>A0A6A3DHC2_9STRA</name>
<evidence type="ECO:0000313" key="20">
    <source>
        <dbReference type="Proteomes" id="UP000486351"/>
    </source>
</evidence>
<evidence type="ECO:0000313" key="13">
    <source>
        <dbReference type="Proteomes" id="UP000433483"/>
    </source>
</evidence>
<sequence>MVDMSGGEPPDPGQGPPVVVDGHHDGAPAPGAPPGHQVAETPLVAPATAWAMPADVSNACSIRENGFSEKTILIDPGTLRRGWSITSFRLPFCLSIRSIFKKEHWLTSTSGTADRRMEHYSIVLKHGRRGTVWCQL</sequence>
<evidence type="ECO:0000313" key="9">
    <source>
        <dbReference type="EMBL" id="KAE9211977.1"/>
    </source>
</evidence>
<evidence type="ECO:0000256" key="1">
    <source>
        <dbReference type="SAM" id="MobiDB-lite"/>
    </source>
</evidence>
<protein>
    <submittedName>
        <fullName evidence="2">Uncharacterized protein</fullName>
    </submittedName>
</protein>
<evidence type="ECO:0000313" key="3">
    <source>
        <dbReference type="EMBL" id="KAE8969031.1"/>
    </source>
</evidence>
<evidence type="ECO:0000313" key="8">
    <source>
        <dbReference type="EMBL" id="KAE9179278.1"/>
    </source>
</evidence>
<dbReference type="Proteomes" id="UP000488956">
    <property type="component" value="Unassembled WGS sequence"/>
</dbReference>
<feature type="region of interest" description="Disordered" evidence="1">
    <location>
        <begin position="1"/>
        <end position="42"/>
    </location>
</feature>
<keyword evidence="13" id="KW-1185">Reference proteome</keyword>
<dbReference type="EMBL" id="QXGD01003250">
    <property type="protein sequence ID" value="KAE9179278.1"/>
    <property type="molecule type" value="Genomic_DNA"/>
</dbReference>
<evidence type="ECO:0000313" key="12">
    <source>
        <dbReference type="Proteomes" id="UP000429523"/>
    </source>
</evidence>
<evidence type="ECO:0000313" key="14">
    <source>
        <dbReference type="Proteomes" id="UP000437068"/>
    </source>
</evidence>
<dbReference type="Proteomes" id="UP000441208">
    <property type="component" value="Unassembled WGS sequence"/>
</dbReference>
<dbReference type="EMBL" id="QXFX01003723">
    <property type="protein sequence ID" value="KAE9067383.1"/>
    <property type="molecule type" value="Genomic_DNA"/>
</dbReference>
<dbReference type="EMBL" id="QXGA01000366">
    <property type="protein sequence ID" value="KAE9147139.1"/>
    <property type="molecule type" value="Genomic_DNA"/>
</dbReference>
<dbReference type="Proteomes" id="UP000476176">
    <property type="component" value="Unassembled WGS sequence"/>
</dbReference>
<dbReference type="Proteomes" id="UP000433483">
    <property type="component" value="Unassembled WGS sequence"/>
</dbReference>
<dbReference type="Proteomes" id="UP000486351">
    <property type="component" value="Unassembled WGS sequence"/>
</dbReference>
<dbReference type="OrthoDB" id="10311314at2759"/>
<evidence type="ECO:0000313" key="2">
    <source>
        <dbReference type="EMBL" id="KAE8921182.1"/>
    </source>
</evidence>
<evidence type="ECO:0000313" key="7">
    <source>
        <dbReference type="EMBL" id="KAE9169454.1"/>
    </source>
</evidence>